<evidence type="ECO:0000313" key="3">
    <source>
        <dbReference type="Proteomes" id="UP000217676"/>
    </source>
</evidence>
<proteinExistence type="predicted"/>
<dbReference type="PROSITE" id="PS50231">
    <property type="entry name" value="RICIN_B_LECTIN"/>
    <property type="match status" value="1"/>
</dbReference>
<evidence type="ECO:0000313" key="2">
    <source>
        <dbReference type="EMBL" id="BAU81392.1"/>
    </source>
</evidence>
<dbReference type="InterPro" id="IPR035992">
    <property type="entry name" value="Ricin_B-like_lectins"/>
</dbReference>
<protein>
    <submittedName>
        <fullName evidence="2">Alpha-L-arabinofuranosidase</fullName>
    </submittedName>
</protein>
<dbReference type="SUPFAM" id="SSF56219">
    <property type="entry name" value="DNase I-like"/>
    <property type="match status" value="1"/>
</dbReference>
<evidence type="ECO:0000259" key="1">
    <source>
        <dbReference type="Pfam" id="PF14200"/>
    </source>
</evidence>
<dbReference type="AlphaFoldDB" id="A0A170RZP0"/>
<organism evidence="2 3">
    <name type="scientific">Streptomyces laurentii</name>
    <dbReference type="NCBI Taxonomy" id="39478"/>
    <lineage>
        <taxon>Bacteria</taxon>
        <taxon>Bacillati</taxon>
        <taxon>Actinomycetota</taxon>
        <taxon>Actinomycetes</taxon>
        <taxon>Kitasatosporales</taxon>
        <taxon>Streptomycetaceae</taxon>
        <taxon>Streptomyces</taxon>
    </lineage>
</organism>
<dbReference type="CDD" id="cd00161">
    <property type="entry name" value="beta-trefoil_Ricin-like"/>
    <property type="match status" value="1"/>
</dbReference>
<dbReference type="InterPro" id="IPR036691">
    <property type="entry name" value="Endo/exonu/phosph_ase_sf"/>
</dbReference>
<feature type="domain" description="Ricin B lectin" evidence="1">
    <location>
        <begin position="267"/>
        <end position="354"/>
    </location>
</feature>
<dbReference type="Pfam" id="PF14200">
    <property type="entry name" value="RicinB_lectin_2"/>
    <property type="match status" value="1"/>
</dbReference>
<dbReference type="InterPro" id="IPR000772">
    <property type="entry name" value="Ricin_B_lectin"/>
</dbReference>
<dbReference type="SUPFAM" id="SSF50370">
    <property type="entry name" value="Ricin B-like lectins"/>
    <property type="match status" value="1"/>
</dbReference>
<gene>
    <name evidence="2" type="ORF">SLA_0437</name>
</gene>
<dbReference type="Proteomes" id="UP000217676">
    <property type="component" value="Chromosome"/>
</dbReference>
<reference evidence="2 3" key="1">
    <citation type="journal article" date="2016" name="Genome Announc.">
        <title>Complete Genome Sequence of Thiostrepton-Producing Streptomyces laurentii ATCC 31255.</title>
        <authorList>
            <person name="Doi K."/>
            <person name="Fujino Y."/>
            <person name="Nagayoshi Y."/>
            <person name="Ohshima T."/>
            <person name="Ogata S."/>
        </authorList>
    </citation>
    <scope>NUCLEOTIDE SEQUENCE [LARGE SCALE GENOMIC DNA]</scope>
    <source>
        <strain evidence="2 3">ATCC 31255</strain>
    </source>
</reference>
<dbReference type="EMBL" id="AP017424">
    <property type="protein sequence ID" value="BAU81392.1"/>
    <property type="molecule type" value="Genomic_DNA"/>
</dbReference>
<dbReference type="RefSeq" id="WP_359880412.1">
    <property type="nucleotide sequence ID" value="NZ_JBEYHT010000040.1"/>
</dbReference>
<dbReference type="KEGG" id="slau:SLA_0437"/>
<accession>A0A170RZP0</accession>
<sequence length="438" mass="47484">MTTRSRNEGVGGSRRLVSRAPLRRLLAAVVTLLLACAGLVAGGDVAHAANPDSHVAATWNMQAGPDRWAGAYNLARTHDVVALQEVPQGQPAGSYYQGMVNGVEHYLWVQGDNGPLRHLYILRTTTRDLGMVTAWQPDNVLPINGVYRPALGVVNRADGILFASVHAASGGGNDAGSLLRRIADAAFYQGFLDWAALGDFNRAPQDLPALGLPGGARIYNGGQATQQSGNELDYMVSDVDTDRWQASVLPNYGSDHWPVRFGALRASAGPAELTIHADNSDRLLDVYQAESANGTHVIQYHDNGGDNQRWYLRWLGMLGDTGKPMYRIVSKSNGKCVDVANGQSSHAGDYLNIWDCHPAIGEPGSGGPRHDTQNFTLEHPDPTFPNLTVLRDNGTGLYANINRNETGDGAWVIQWPYQPGPHQPDPVANETFYLHPRE</sequence>
<dbReference type="Gene3D" id="3.60.10.10">
    <property type="entry name" value="Endonuclease/exonuclease/phosphatase"/>
    <property type="match status" value="1"/>
</dbReference>
<dbReference type="Gene3D" id="2.80.10.50">
    <property type="match status" value="1"/>
</dbReference>
<name>A0A170RZP0_STRLU</name>
<keyword evidence="3" id="KW-1185">Reference proteome</keyword>